<sequence>MLSKYGDIKENLEQENVAKSSEENDQVDSSSNISKIDSNSEKLIRSSDSVHYSNLNDFQFDKPSKIEQGNDNKSFKLDFFDETMMNNSRIGMDQYESDTKPKYQFVNKFGNEIPLIPRSFKNRKDDGFLWRWTGFKCIQNLLDRKSNRHRPIFTYWLMFLEIIIFMLIIAINGTGYFGFQQKRVSDIVWHQSNSYQPATYTEPKNIWYGPTPSVLIRLGSIFTPCMRNEKLTYDNMERVKQMEKDSGCCLRMDNSGCVQTQRSKCSKKTSYFLKNSNKSGPVCGQDPNYCSDNLAHAASEFMENV</sequence>
<feature type="transmembrane region" description="Helical" evidence="3">
    <location>
        <begin position="153"/>
        <end position="179"/>
    </location>
</feature>
<name>A0A9Q0MAA7_BLOTA</name>
<dbReference type="GO" id="GO:0005789">
    <property type="term" value="C:endoplasmic reticulum membrane"/>
    <property type="evidence" value="ECO:0007669"/>
    <property type="project" value="TreeGrafter"/>
</dbReference>
<evidence type="ECO:0000313" key="4">
    <source>
        <dbReference type="EMBL" id="KAJ6222135.1"/>
    </source>
</evidence>
<dbReference type="PANTHER" id="PTHR45965">
    <property type="entry name" value="INACTIVE RHOMBOID PROTEIN"/>
    <property type="match status" value="1"/>
</dbReference>
<feature type="region of interest" description="Disordered" evidence="2">
    <location>
        <begin position="1"/>
        <end position="40"/>
    </location>
</feature>
<dbReference type="GO" id="GO:0042058">
    <property type="term" value="P:regulation of epidermal growth factor receptor signaling pathway"/>
    <property type="evidence" value="ECO:0007669"/>
    <property type="project" value="TreeGrafter"/>
</dbReference>
<dbReference type="AlphaFoldDB" id="A0A9Q0MAA7"/>
<dbReference type="PANTHER" id="PTHR45965:SF3">
    <property type="entry name" value="INACTIVE RHOMBOID PROTEIN 1"/>
    <property type="match status" value="1"/>
</dbReference>
<keyword evidence="5" id="KW-1185">Reference proteome</keyword>
<dbReference type="GO" id="GO:0050708">
    <property type="term" value="P:regulation of protein secretion"/>
    <property type="evidence" value="ECO:0007669"/>
    <property type="project" value="TreeGrafter"/>
</dbReference>
<dbReference type="Proteomes" id="UP001142055">
    <property type="component" value="Chromosome 1"/>
</dbReference>
<evidence type="ECO:0000313" key="5">
    <source>
        <dbReference type="Proteomes" id="UP001142055"/>
    </source>
</evidence>
<protein>
    <submittedName>
        <fullName evidence="4">Uncharacterized protein</fullName>
    </submittedName>
</protein>
<keyword evidence="3" id="KW-1133">Transmembrane helix</keyword>
<keyword evidence="3" id="KW-0472">Membrane</keyword>
<evidence type="ECO:0000256" key="1">
    <source>
        <dbReference type="ARBA" id="ARBA00009045"/>
    </source>
</evidence>
<dbReference type="InterPro" id="IPR051512">
    <property type="entry name" value="Inactive_Rhomboid"/>
</dbReference>
<reference evidence="4" key="1">
    <citation type="submission" date="2022-12" db="EMBL/GenBank/DDBJ databases">
        <title>Genome assemblies of Blomia tropicalis.</title>
        <authorList>
            <person name="Cui Y."/>
        </authorList>
    </citation>
    <scope>NUCLEOTIDE SEQUENCE</scope>
    <source>
        <tissue evidence="4">Adult mites</tissue>
    </source>
</reference>
<feature type="compositionally biased region" description="Basic and acidic residues" evidence="2">
    <location>
        <begin position="1"/>
        <end position="12"/>
    </location>
</feature>
<evidence type="ECO:0000256" key="2">
    <source>
        <dbReference type="SAM" id="MobiDB-lite"/>
    </source>
</evidence>
<evidence type="ECO:0000256" key="3">
    <source>
        <dbReference type="SAM" id="Phobius"/>
    </source>
</evidence>
<comment type="similarity">
    <text evidence="1">Belongs to the peptidase S54 family.</text>
</comment>
<organism evidence="4 5">
    <name type="scientific">Blomia tropicalis</name>
    <name type="common">Mite</name>
    <dbReference type="NCBI Taxonomy" id="40697"/>
    <lineage>
        <taxon>Eukaryota</taxon>
        <taxon>Metazoa</taxon>
        <taxon>Ecdysozoa</taxon>
        <taxon>Arthropoda</taxon>
        <taxon>Chelicerata</taxon>
        <taxon>Arachnida</taxon>
        <taxon>Acari</taxon>
        <taxon>Acariformes</taxon>
        <taxon>Sarcoptiformes</taxon>
        <taxon>Astigmata</taxon>
        <taxon>Glycyphagoidea</taxon>
        <taxon>Echimyopodidae</taxon>
        <taxon>Blomia</taxon>
    </lineage>
</organism>
<comment type="caution">
    <text evidence="4">The sequence shown here is derived from an EMBL/GenBank/DDBJ whole genome shotgun (WGS) entry which is preliminary data.</text>
</comment>
<feature type="compositionally biased region" description="Low complexity" evidence="2">
    <location>
        <begin position="28"/>
        <end position="37"/>
    </location>
</feature>
<dbReference type="EMBL" id="JAPWDV010000001">
    <property type="protein sequence ID" value="KAJ6222135.1"/>
    <property type="molecule type" value="Genomic_DNA"/>
</dbReference>
<gene>
    <name evidence="4" type="ORF">RDWZM_000680</name>
</gene>
<accession>A0A9Q0MAA7</accession>
<keyword evidence="3" id="KW-0812">Transmembrane</keyword>
<proteinExistence type="inferred from homology"/>